<feature type="transmembrane region" description="Helical" evidence="7">
    <location>
        <begin position="200"/>
        <end position="219"/>
    </location>
</feature>
<proteinExistence type="predicted"/>
<keyword evidence="3" id="KW-1003">Cell membrane</keyword>
<protein>
    <recommendedName>
        <fullName evidence="8">Citrate transporter-like domain-containing protein</fullName>
    </recommendedName>
</protein>
<keyword evidence="4 7" id="KW-0812">Transmembrane</keyword>
<accession>A0A7S2HQL3</accession>
<feature type="domain" description="Citrate transporter-like" evidence="8">
    <location>
        <begin position="161"/>
        <end position="442"/>
    </location>
</feature>
<keyword evidence="5 7" id="KW-1133">Transmembrane helix</keyword>
<evidence type="ECO:0000256" key="2">
    <source>
        <dbReference type="ARBA" id="ARBA00022448"/>
    </source>
</evidence>
<dbReference type="AlphaFoldDB" id="A0A7S2HQL3"/>
<feature type="transmembrane region" description="Helical" evidence="7">
    <location>
        <begin position="407"/>
        <end position="440"/>
    </location>
</feature>
<name>A0A7S2HQL3_9STRA</name>
<feature type="transmembrane region" description="Helical" evidence="7">
    <location>
        <begin position="284"/>
        <end position="303"/>
    </location>
</feature>
<evidence type="ECO:0000256" key="6">
    <source>
        <dbReference type="ARBA" id="ARBA00023136"/>
    </source>
</evidence>
<evidence type="ECO:0000259" key="8">
    <source>
        <dbReference type="Pfam" id="PF03600"/>
    </source>
</evidence>
<evidence type="ECO:0000256" key="1">
    <source>
        <dbReference type="ARBA" id="ARBA00004651"/>
    </source>
</evidence>
<feature type="transmembrane region" description="Helical" evidence="7">
    <location>
        <begin position="30"/>
        <end position="50"/>
    </location>
</feature>
<feature type="transmembrane region" description="Helical" evidence="7">
    <location>
        <begin position="539"/>
        <end position="563"/>
    </location>
</feature>
<feature type="transmembrane region" description="Helical" evidence="7">
    <location>
        <begin position="324"/>
        <end position="347"/>
    </location>
</feature>
<reference evidence="9" key="1">
    <citation type="submission" date="2021-01" db="EMBL/GenBank/DDBJ databases">
        <authorList>
            <person name="Corre E."/>
            <person name="Pelletier E."/>
            <person name="Niang G."/>
            <person name="Scheremetjew M."/>
            <person name="Finn R."/>
            <person name="Kale V."/>
            <person name="Holt S."/>
            <person name="Cochrane G."/>
            <person name="Meng A."/>
            <person name="Brown T."/>
            <person name="Cohen L."/>
        </authorList>
    </citation>
    <scope>NUCLEOTIDE SEQUENCE</scope>
    <source>
        <strain evidence="9">CCMP826</strain>
    </source>
</reference>
<feature type="transmembrane region" description="Helical" evidence="7">
    <location>
        <begin position="615"/>
        <end position="639"/>
    </location>
</feature>
<evidence type="ECO:0000256" key="4">
    <source>
        <dbReference type="ARBA" id="ARBA00022692"/>
    </source>
</evidence>
<sequence>MVSLDLEENAALAAPAETNAPTKKQPFFRIWGPAMIAIAGVLAVNLALLGPTGGNIPPLSERHLSAKSLGDERLNIVREMESNTEADYQITKAGHRGLYVPSAVNRALEEEDAGIMEYTRRRHRYLGEYVHVDVSDEFSSFGKWSVSAIYFAFWVFLMFPNWFLPIGRPGIAMGGGLSMVVWRFILLKTGNGPFFEAEKVIIMEPLFLLFGLMLTTIYLEKMERGGLFDKLRDSLDDPVNWKRSAKIMAMSTIGSAAVMNDSIVLIFSGVVVDLCVRHKVANSLPYLLSLATTANIGSALTMTGNPQNILIVSLAYDDISWIEFASNMVLPVAAATFINSALVFLYYGSELFPGTTGIGQNFGIIFAGHRTPEMLAQEHAYYARQAAAKEGIEEEDSGAGWSIWSKIQVVVCILFLAAFAVGLDVCVVSICAGAVLMVIASYKRQHFDPRPDNNEYDAEGNALPPKKVYDMDGNEIEPEEEELVTESETTLTEVDYGLLMLFIGQFVLIGSFDDTGVPQAFFFATMGGCAEQMTSVPCVYWFVMVVTILSNLASNVPVVQMLAATFPFATPYDWIQVSYSATIGGNLTMLGSAANMIVAFQAAKVGDRTFTSERHAPFGIPSTLGALYAGTFLLTLVHFSPECSVRLGTC</sequence>
<evidence type="ECO:0000256" key="5">
    <source>
        <dbReference type="ARBA" id="ARBA00022989"/>
    </source>
</evidence>
<evidence type="ECO:0000256" key="3">
    <source>
        <dbReference type="ARBA" id="ARBA00022475"/>
    </source>
</evidence>
<dbReference type="GO" id="GO:0005886">
    <property type="term" value="C:plasma membrane"/>
    <property type="evidence" value="ECO:0007669"/>
    <property type="project" value="UniProtKB-SubCell"/>
</dbReference>
<dbReference type="InterPro" id="IPR004680">
    <property type="entry name" value="Cit_transptr-like_dom"/>
</dbReference>
<gene>
    <name evidence="9" type="ORF">HTAM1171_LOCUS6941</name>
</gene>
<evidence type="ECO:0000256" key="7">
    <source>
        <dbReference type="SAM" id="Phobius"/>
    </source>
</evidence>
<dbReference type="EMBL" id="HBGV01011263">
    <property type="protein sequence ID" value="CAD9497355.1"/>
    <property type="molecule type" value="Transcribed_RNA"/>
</dbReference>
<dbReference type="GO" id="GO:0055085">
    <property type="term" value="P:transmembrane transport"/>
    <property type="evidence" value="ECO:0007669"/>
    <property type="project" value="InterPro"/>
</dbReference>
<organism evidence="9">
    <name type="scientific">Helicotheca tamesis</name>
    <dbReference type="NCBI Taxonomy" id="374047"/>
    <lineage>
        <taxon>Eukaryota</taxon>
        <taxon>Sar</taxon>
        <taxon>Stramenopiles</taxon>
        <taxon>Ochrophyta</taxon>
        <taxon>Bacillariophyta</taxon>
        <taxon>Mediophyceae</taxon>
        <taxon>Lithodesmiophycidae</taxon>
        <taxon>Lithodesmiales</taxon>
        <taxon>Lithodesmiaceae</taxon>
        <taxon>Helicotheca</taxon>
    </lineage>
</organism>
<feature type="transmembrane region" description="Helical" evidence="7">
    <location>
        <begin position="247"/>
        <end position="272"/>
    </location>
</feature>
<feature type="transmembrane region" description="Helical" evidence="7">
    <location>
        <begin position="583"/>
        <end position="603"/>
    </location>
</feature>
<feature type="transmembrane region" description="Helical" evidence="7">
    <location>
        <begin position="171"/>
        <end position="188"/>
    </location>
</feature>
<dbReference type="Pfam" id="PF03600">
    <property type="entry name" value="CitMHS"/>
    <property type="match status" value="2"/>
</dbReference>
<feature type="domain" description="Citrate transporter-like" evidence="8">
    <location>
        <begin position="487"/>
        <end position="564"/>
    </location>
</feature>
<dbReference type="PANTHER" id="PTHR43302">
    <property type="entry name" value="TRANSPORTER ARSB-RELATED"/>
    <property type="match status" value="1"/>
</dbReference>
<dbReference type="PANTHER" id="PTHR43302:SF5">
    <property type="entry name" value="TRANSPORTER ARSB-RELATED"/>
    <property type="match status" value="1"/>
</dbReference>
<keyword evidence="6 7" id="KW-0472">Membrane</keyword>
<feature type="transmembrane region" description="Helical" evidence="7">
    <location>
        <begin position="144"/>
        <end position="164"/>
    </location>
</feature>
<evidence type="ECO:0000313" key="9">
    <source>
        <dbReference type="EMBL" id="CAD9497355.1"/>
    </source>
</evidence>
<keyword evidence="2" id="KW-0813">Transport</keyword>
<comment type="subcellular location">
    <subcellularLocation>
        <location evidence="1">Cell membrane</location>
        <topology evidence="1">Multi-pass membrane protein</topology>
    </subcellularLocation>
</comment>